<keyword evidence="1" id="KW-0175">Coiled coil</keyword>
<dbReference type="AlphaFoldDB" id="A0A9P0CKH8"/>
<dbReference type="Proteomes" id="UP001153636">
    <property type="component" value="Chromosome 11"/>
</dbReference>
<reference evidence="3" key="1">
    <citation type="submission" date="2022-01" db="EMBL/GenBank/DDBJ databases">
        <authorList>
            <person name="King R."/>
        </authorList>
    </citation>
    <scope>NUCLEOTIDE SEQUENCE</scope>
</reference>
<accession>A0A9P0CKH8</accession>
<proteinExistence type="predicted"/>
<feature type="coiled-coil region" evidence="1">
    <location>
        <begin position="359"/>
        <end position="393"/>
    </location>
</feature>
<evidence type="ECO:0000313" key="3">
    <source>
        <dbReference type="EMBL" id="CAH1101160.1"/>
    </source>
</evidence>
<evidence type="ECO:0000256" key="1">
    <source>
        <dbReference type="SAM" id="Coils"/>
    </source>
</evidence>
<feature type="coiled-coil region" evidence="1">
    <location>
        <begin position="12"/>
        <end position="131"/>
    </location>
</feature>
<evidence type="ECO:0000256" key="2">
    <source>
        <dbReference type="SAM" id="MobiDB-lite"/>
    </source>
</evidence>
<feature type="region of interest" description="Disordered" evidence="2">
    <location>
        <begin position="240"/>
        <end position="264"/>
    </location>
</feature>
<protein>
    <submittedName>
        <fullName evidence="3">Uncharacterized protein</fullName>
    </submittedName>
</protein>
<evidence type="ECO:0000313" key="4">
    <source>
        <dbReference type="Proteomes" id="UP001153636"/>
    </source>
</evidence>
<gene>
    <name evidence="3" type="ORF">PSYICH_LOCUS2742</name>
</gene>
<dbReference type="EMBL" id="OV651823">
    <property type="protein sequence ID" value="CAH1101160.1"/>
    <property type="molecule type" value="Genomic_DNA"/>
</dbReference>
<sequence length="428" mass="48892">MSEHRPEIIKHVKQLENQNNKLRKLLGTALEVADKDYCSFTRLKLESEVLAGEMNELQMEKHQLEDTIAAVISEGSDNIDHTIYNLEKEHVELRSKLEEVLNEIRKGDLEINQLKSEDAELKKTIAKLEDEKSVLLGQLKSEIGCKLNATSSLGQKQELKEEHIKRQPKFIKSVGGPISLVDMIKDKLYVELQDTISKSSEEINQIKGSLSDPDITNLIQEIETQKKILLNNLKLLKLKEEKDSTPDEPTTNSNTNLPPLQKSSEIETAAVDLGPTEENSAEKPSTSFDQSKLDELVSKLENERTFLLKRLHSISETSAQQFEERHLQTQSELHSTFMREVSSEEITDGLNKRYDDATNQMYADEEARLEQRIRELEAENDRIKKELDALTNQIRGETVIVPQNIISIQLKEKIAEMEKNESILMPKQ</sequence>
<feature type="compositionally biased region" description="Polar residues" evidence="2">
    <location>
        <begin position="247"/>
        <end position="263"/>
    </location>
</feature>
<organism evidence="3 4">
    <name type="scientific">Psylliodes chrysocephalus</name>
    <dbReference type="NCBI Taxonomy" id="3402493"/>
    <lineage>
        <taxon>Eukaryota</taxon>
        <taxon>Metazoa</taxon>
        <taxon>Ecdysozoa</taxon>
        <taxon>Arthropoda</taxon>
        <taxon>Hexapoda</taxon>
        <taxon>Insecta</taxon>
        <taxon>Pterygota</taxon>
        <taxon>Neoptera</taxon>
        <taxon>Endopterygota</taxon>
        <taxon>Coleoptera</taxon>
        <taxon>Polyphaga</taxon>
        <taxon>Cucujiformia</taxon>
        <taxon>Chrysomeloidea</taxon>
        <taxon>Chrysomelidae</taxon>
        <taxon>Galerucinae</taxon>
        <taxon>Alticini</taxon>
        <taxon>Psylliodes</taxon>
    </lineage>
</organism>
<name>A0A9P0CKH8_9CUCU</name>
<keyword evidence="4" id="KW-1185">Reference proteome</keyword>
<dbReference type="OrthoDB" id="6761273at2759"/>